<reference evidence="2" key="1">
    <citation type="journal article" date="2014" name="Front. Microbiol.">
        <title>High frequency of phylogenetically diverse reductive dehalogenase-homologous genes in deep subseafloor sedimentary metagenomes.</title>
        <authorList>
            <person name="Kawai M."/>
            <person name="Futagami T."/>
            <person name="Toyoda A."/>
            <person name="Takaki Y."/>
            <person name="Nishi S."/>
            <person name="Hori S."/>
            <person name="Arai W."/>
            <person name="Tsubouchi T."/>
            <person name="Morono Y."/>
            <person name="Uchiyama I."/>
            <person name="Ito T."/>
            <person name="Fujiyama A."/>
            <person name="Inagaki F."/>
            <person name="Takami H."/>
        </authorList>
    </citation>
    <scope>NUCLEOTIDE SEQUENCE</scope>
    <source>
        <strain evidence="2">Expedition CK06-06</strain>
    </source>
</reference>
<proteinExistence type="predicted"/>
<dbReference type="GO" id="GO:0015658">
    <property type="term" value="F:branched-chain amino acid transmembrane transporter activity"/>
    <property type="evidence" value="ECO:0007669"/>
    <property type="project" value="InterPro"/>
</dbReference>
<dbReference type="InterPro" id="IPR043428">
    <property type="entry name" value="LivM-like"/>
</dbReference>
<name>X1VCW7_9ZZZZ</name>
<evidence type="ECO:0000256" key="1">
    <source>
        <dbReference type="SAM" id="Phobius"/>
    </source>
</evidence>
<dbReference type="EMBL" id="BARW01031347">
    <property type="protein sequence ID" value="GAJ15202.1"/>
    <property type="molecule type" value="Genomic_DNA"/>
</dbReference>
<feature type="non-terminal residue" evidence="2">
    <location>
        <position position="1"/>
    </location>
</feature>
<evidence type="ECO:0008006" key="3">
    <source>
        <dbReference type="Google" id="ProtNLM"/>
    </source>
</evidence>
<keyword evidence="1" id="KW-1133">Transmembrane helix</keyword>
<keyword evidence="1" id="KW-0812">Transmembrane</keyword>
<dbReference type="PANTHER" id="PTHR30482:SF10">
    <property type="entry name" value="HIGH-AFFINITY BRANCHED-CHAIN AMINO ACID TRANSPORT PROTEIN BRAE"/>
    <property type="match status" value="1"/>
</dbReference>
<accession>X1VCW7</accession>
<dbReference type="PANTHER" id="PTHR30482">
    <property type="entry name" value="HIGH-AFFINITY BRANCHED-CHAIN AMINO ACID TRANSPORT SYSTEM PERMEASE"/>
    <property type="match status" value="1"/>
</dbReference>
<dbReference type="AlphaFoldDB" id="X1VCW7"/>
<organism evidence="2">
    <name type="scientific">marine sediment metagenome</name>
    <dbReference type="NCBI Taxonomy" id="412755"/>
    <lineage>
        <taxon>unclassified sequences</taxon>
        <taxon>metagenomes</taxon>
        <taxon>ecological metagenomes</taxon>
    </lineage>
</organism>
<gene>
    <name evidence="2" type="ORF">S12H4_49881</name>
</gene>
<feature type="transmembrane region" description="Helical" evidence="1">
    <location>
        <begin position="40"/>
        <end position="61"/>
    </location>
</feature>
<dbReference type="GO" id="GO:0005886">
    <property type="term" value="C:plasma membrane"/>
    <property type="evidence" value="ECO:0007669"/>
    <property type="project" value="TreeGrafter"/>
</dbReference>
<sequence>GIVLNTILGGKGTVSGPVIGAAIMLAVNEFVISKLGASELNIVITGLILIFVLLFFPDGIVGTLRNKGMLPTFLDWD</sequence>
<comment type="caution">
    <text evidence="2">The sequence shown here is derived from an EMBL/GenBank/DDBJ whole genome shotgun (WGS) entry which is preliminary data.</text>
</comment>
<evidence type="ECO:0000313" key="2">
    <source>
        <dbReference type="EMBL" id="GAJ15202.1"/>
    </source>
</evidence>
<protein>
    <recommendedName>
        <fullName evidence="3">Branched-chain amino acid ABC transporter permease</fullName>
    </recommendedName>
</protein>
<keyword evidence="1" id="KW-0472">Membrane</keyword>